<dbReference type="Pfam" id="PF00057">
    <property type="entry name" value="Ldl_recept_a"/>
    <property type="match status" value="3"/>
</dbReference>
<evidence type="ECO:0000256" key="1">
    <source>
        <dbReference type="ARBA" id="ARBA00004167"/>
    </source>
</evidence>
<comment type="subcellular location">
    <subcellularLocation>
        <location evidence="1">Membrane</location>
        <topology evidence="1">Single-pass membrane protein</topology>
    </subcellularLocation>
</comment>
<dbReference type="PROSITE" id="PS50068">
    <property type="entry name" value="LDLRA_2"/>
    <property type="match status" value="4"/>
</dbReference>
<evidence type="ECO:0000256" key="9">
    <source>
        <dbReference type="ARBA" id="ARBA00023157"/>
    </source>
</evidence>
<keyword evidence="3" id="KW-0254">Endocytosis</keyword>
<dbReference type="Gene3D" id="2.120.10.30">
    <property type="entry name" value="TolB, C-terminal domain"/>
    <property type="match status" value="2"/>
</dbReference>
<keyword evidence="8 14" id="KW-0472">Membrane</keyword>
<evidence type="ECO:0000256" key="15">
    <source>
        <dbReference type="SAM" id="SignalP"/>
    </source>
</evidence>
<dbReference type="FunFam" id="4.10.400.10:FF:000065">
    <property type="entry name" value="Transmembrane protease serine 7"/>
    <property type="match status" value="1"/>
</dbReference>
<feature type="transmembrane region" description="Helical" evidence="14">
    <location>
        <begin position="1011"/>
        <end position="1031"/>
    </location>
</feature>
<evidence type="ECO:0000256" key="2">
    <source>
        <dbReference type="ARBA" id="ARBA00022536"/>
    </source>
</evidence>
<dbReference type="FunFam" id="2.120.10.30:FF:000241">
    <property type="entry name" value="Low-density lipoprotein receptor-related protein 6"/>
    <property type="match status" value="1"/>
</dbReference>
<feature type="region of interest" description="Disordered" evidence="13">
    <location>
        <begin position="976"/>
        <end position="996"/>
    </location>
</feature>
<evidence type="ECO:0000256" key="7">
    <source>
        <dbReference type="ARBA" id="ARBA00022989"/>
    </source>
</evidence>
<protein>
    <submittedName>
        <fullName evidence="18">Vitellogenin-receptor</fullName>
    </submittedName>
</protein>
<evidence type="ECO:0000256" key="10">
    <source>
        <dbReference type="ARBA" id="ARBA00023170"/>
    </source>
</evidence>
<keyword evidence="6" id="KW-0677">Repeat</keyword>
<dbReference type="InterPro" id="IPR000742">
    <property type="entry name" value="EGF"/>
</dbReference>
<feature type="signal peptide" evidence="15">
    <location>
        <begin position="1"/>
        <end position="26"/>
    </location>
</feature>
<feature type="disulfide bond" evidence="12">
    <location>
        <begin position="47"/>
        <end position="62"/>
    </location>
</feature>
<dbReference type="Gene3D" id="2.10.25.10">
    <property type="entry name" value="Laminin"/>
    <property type="match status" value="2"/>
</dbReference>
<evidence type="ECO:0000256" key="5">
    <source>
        <dbReference type="ARBA" id="ARBA00022729"/>
    </source>
</evidence>
<comment type="caution">
    <text evidence="12">Lacks conserved residue(s) required for the propagation of feature annotation.</text>
</comment>
<dbReference type="Gene3D" id="4.10.400.10">
    <property type="entry name" value="Low-density Lipoprotein Receptor"/>
    <property type="match status" value="4"/>
</dbReference>
<evidence type="ECO:0000256" key="4">
    <source>
        <dbReference type="ARBA" id="ARBA00022692"/>
    </source>
</evidence>
<dbReference type="InterPro" id="IPR023415">
    <property type="entry name" value="LDLR_class-A_CS"/>
</dbReference>
<evidence type="ECO:0000256" key="14">
    <source>
        <dbReference type="SAM" id="Phobius"/>
    </source>
</evidence>
<keyword evidence="5 15" id="KW-0732">Signal</keyword>
<keyword evidence="10 18" id="KW-0675">Receptor</keyword>
<keyword evidence="11" id="KW-0325">Glycoprotein</keyword>
<feature type="compositionally biased region" description="Basic and acidic residues" evidence="13">
    <location>
        <begin position="1078"/>
        <end position="1087"/>
    </location>
</feature>
<dbReference type="PRINTS" id="PR00261">
    <property type="entry name" value="LDLRECEPTOR"/>
</dbReference>
<feature type="domain" description="EGF-like" evidence="17">
    <location>
        <begin position="891"/>
        <end position="928"/>
    </location>
</feature>
<feature type="chain" id="PRO_5032686050" evidence="15">
    <location>
        <begin position="27"/>
        <end position="1096"/>
    </location>
</feature>
<dbReference type="AlphaFoldDB" id="A0A899IIS3"/>
<feature type="disulfide bond" evidence="12">
    <location>
        <begin position="28"/>
        <end position="40"/>
    </location>
</feature>
<feature type="domain" description="EGF-like" evidence="17">
    <location>
        <begin position="246"/>
        <end position="283"/>
    </location>
</feature>
<dbReference type="GO" id="GO:0005509">
    <property type="term" value="F:calcium ion binding"/>
    <property type="evidence" value="ECO:0007669"/>
    <property type="project" value="InterPro"/>
</dbReference>
<evidence type="ECO:0000256" key="11">
    <source>
        <dbReference type="ARBA" id="ARBA00023180"/>
    </source>
</evidence>
<dbReference type="PROSITE" id="PS01209">
    <property type="entry name" value="LDLRA_1"/>
    <property type="match status" value="3"/>
</dbReference>
<proteinExistence type="evidence at transcript level"/>
<dbReference type="GO" id="GO:0043235">
    <property type="term" value="C:receptor complex"/>
    <property type="evidence" value="ECO:0007669"/>
    <property type="project" value="TreeGrafter"/>
</dbReference>
<dbReference type="SMART" id="SM00192">
    <property type="entry name" value="LDLa"/>
    <property type="match status" value="4"/>
</dbReference>
<name>A0A899IIS3_ALEOV</name>
<dbReference type="PROSITE" id="PS01187">
    <property type="entry name" value="EGF_CA"/>
    <property type="match status" value="1"/>
</dbReference>
<feature type="domain" description="EGF-like calcium-binding" evidence="16">
    <location>
        <begin position="243"/>
        <end position="283"/>
    </location>
</feature>
<evidence type="ECO:0000256" key="6">
    <source>
        <dbReference type="ARBA" id="ARBA00022737"/>
    </source>
</evidence>
<dbReference type="InterPro" id="IPR002172">
    <property type="entry name" value="LDrepeatLR_classA_rpt"/>
</dbReference>
<dbReference type="PANTHER" id="PTHR22722">
    <property type="entry name" value="LOW-DENSITY LIPOPROTEIN RECEPTOR-RELATED PROTEIN 2-RELATED"/>
    <property type="match status" value="1"/>
</dbReference>
<sequence>MGCKLKPALLFICCLAALQTAHLVKSECSDSFFDCKNGKCIAHFFQCDDDNDCGNFQDEINCFGNASSSIFSNDFWHQDCPREHFACNDDFHTCVPNRWLCDGMKECSNGADEANCTTATVDCHDDFKCANGQCVPSIWRCDGIFDCDDNSDELNCTSFKKTELCDKEHGLYQCSTGECIPFTKVCDKHNDCLLGDDESTQCHVNPCHEKKCSHLCMFNPETNASVCYCPAGYRLVNNTSCLDYNECDDNKLTNVCSQKCINLEGHFKCDCFDDYEMVNSTCLAKGPSPVLYYSTGIDIRAYNLRNQTLYPVVQAQALSEIIVGMDMLAAKQKLFFFGSTPHSHGSVYEVAIEGNADEVKNSRVQLLYHEDLKGIEGLSVDWLAGHYYITESELHRIVVCNLDSVLCTTPLSNLSQPRGILTLPTKGKLFWTQWGSGVSGIFQSDMDGSNPSILVDKVEWPNDLAMDEEMNRIYWCDGREGSIEFYDFDTSIRHLVFKDHNRQPYSLFVFEDSLYWSDWATQQIEACNKISCHHIKTIVRDPMNRMFGLTVYHPIMHKSSATLRPYNPCGLSTCSHMCLLKKGALTYSCRCPDHMILGPDNRTCTSRTDEPFLLVSTGYKVFKYYLNTISSSYTEELKILPIYSIAEIAFNYERNELYIHDGYKNRIGVLDLNKKQHLQWKTLAFGGLNGVMGLVYDVNTDNVYWVDMIKGTLEAASSKGLGRATLNDQLSKPVSLAINAPVRKMYIGLRSTPAEIISVDMDGKSKQTLIMSSAGLPLALALENHNRLLFGDPVLQKIEFFNIADNQKPLSEPHRLISKMVDTINSIAIANDTVYWTNIDSPAFFYSSMETSNLTGQKERVVHKRRLSERNVNLDLLKVVIGAKQTPIYDFCLPRRHKCAHLCLISAVGPTCKCADNYASPDGGVTCNKVPTMTKPSFIPIIFNPSDIYHILGEVWNNHSDAMNDDVWFTVGNNNSSETTTQSAVRPSTAVPGTADDQRQVASSGFSFRTFFKIIFYIILIGLAIFAYFLWKDPSLRDRVIILVDNVRPTEGKNVRFVKNLNFDQESVTTFEASKSQPAEEPKKLETLGDNNNPFQ</sequence>
<dbReference type="CDD" id="cd00054">
    <property type="entry name" value="EGF_CA"/>
    <property type="match status" value="1"/>
</dbReference>
<evidence type="ECO:0000259" key="17">
    <source>
        <dbReference type="SMART" id="SM00181"/>
    </source>
</evidence>
<feature type="disulfide bond" evidence="12">
    <location>
        <begin position="129"/>
        <end position="147"/>
    </location>
</feature>
<organism evidence="18">
    <name type="scientific">Aleuroglyphus ovatus</name>
    <name type="common">Brown-legged grain mite</name>
    <name type="synonym">Tyroglyphus ovatus</name>
    <dbReference type="NCBI Taxonomy" id="212130"/>
    <lineage>
        <taxon>Eukaryota</taxon>
        <taxon>Metazoa</taxon>
        <taxon>Ecdysozoa</taxon>
        <taxon>Arthropoda</taxon>
        <taxon>Chelicerata</taxon>
        <taxon>Arachnida</taxon>
        <taxon>Acari</taxon>
        <taxon>Acariformes</taxon>
        <taxon>Sarcoptiformes</taxon>
        <taxon>Astigmata</taxon>
        <taxon>Acaroidea</taxon>
        <taxon>Acaridae</taxon>
        <taxon>Tyrophaginae</taxon>
        <taxon>Aleuroglyphus</taxon>
    </lineage>
</organism>
<evidence type="ECO:0000256" key="13">
    <source>
        <dbReference type="SAM" id="MobiDB-lite"/>
    </source>
</evidence>
<keyword evidence="2" id="KW-0245">EGF-like domain</keyword>
<evidence type="ECO:0000259" key="16">
    <source>
        <dbReference type="SMART" id="SM00179"/>
    </source>
</evidence>
<dbReference type="SMART" id="SM00179">
    <property type="entry name" value="EGF_CA"/>
    <property type="match status" value="1"/>
</dbReference>
<dbReference type="SMART" id="SM00135">
    <property type="entry name" value="LY"/>
    <property type="match status" value="8"/>
</dbReference>
<feature type="disulfide bond" evidence="12">
    <location>
        <begin position="101"/>
        <end position="116"/>
    </location>
</feature>
<dbReference type="GO" id="GO:0005886">
    <property type="term" value="C:plasma membrane"/>
    <property type="evidence" value="ECO:0007669"/>
    <property type="project" value="TreeGrafter"/>
</dbReference>
<dbReference type="Pfam" id="PF00058">
    <property type="entry name" value="Ldl_recept_b"/>
    <property type="match status" value="1"/>
</dbReference>
<dbReference type="InterPro" id="IPR051221">
    <property type="entry name" value="LDLR-related"/>
</dbReference>
<dbReference type="InterPro" id="IPR000033">
    <property type="entry name" value="LDLR_classB_rpt"/>
</dbReference>
<evidence type="ECO:0000256" key="12">
    <source>
        <dbReference type="PROSITE-ProRule" id="PRU00124"/>
    </source>
</evidence>
<evidence type="ECO:0000256" key="8">
    <source>
        <dbReference type="ARBA" id="ARBA00023136"/>
    </source>
</evidence>
<dbReference type="SMART" id="SM00181">
    <property type="entry name" value="EGF"/>
    <property type="match status" value="4"/>
</dbReference>
<feature type="disulfide bond" evidence="12">
    <location>
        <begin position="174"/>
        <end position="192"/>
    </location>
</feature>
<evidence type="ECO:0000313" key="18">
    <source>
        <dbReference type="EMBL" id="QSL97853.1"/>
    </source>
</evidence>
<dbReference type="InterPro" id="IPR018097">
    <property type="entry name" value="EGF_Ca-bd_CS"/>
</dbReference>
<keyword evidence="9 12" id="KW-1015">Disulfide bond</keyword>
<feature type="domain" description="EGF-like" evidence="17">
    <location>
        <begin position="206"/>
        <end position="242"/>
    </location>
</feature>
<dbReference type="SUPFAM" id="SSF57424">
    <property type="entry name" value="LDL receptor-like module"/>
    <property type="match status" value="4"/>
</dbReference>
<dbReference type="InterPro" id="IPR001881">
    <property type="entry name" value="EGF-like_Ca-bd_dom"/>
</dbReference>
<feature type="disulfide bond" evidence="12">
    <location>
        <begin position="35"/>
        <end position="53"/>
    </location>
</feature>
<dbReference type="InterPro" id="IPR036055">
    <property type="entry name" value="LDL_receptor-like_sf"/>
</dbReference>
<dbReference type="EMBL" id="MT247385">
    <property type="protein sequence ID" value="QSL97853.1"/>
    <property type="molecule type" value="mRNA"/>
</dbReference>
<keyword evidence="7 14" id="KW-1133">Transmembrane helix</keyword>
<dbReference type="SUPFAM" id="SSF63825">
    <property type="entry name" value="YWTD domain"/>
    <property type="match status" value="2"/>
</dbReference>
<dbReference type="GO" id="GO:0006897">
    <property type="term" value="P:endocytosis"/>
    <property type="evidence" value="ECO:0007669"/>
    <property type="project" value="UniProtKB-KW"/>
</dbReference>
<evidence type="ECO:0000256" key="3">
    <source>
        <dbReference type="ARBA" id="ARBA00022583"/>
    </source>
</evidence>
<reference evidence="18" key="1">
    <citation type="submission" date="2020-03" db="EMBL/GenBank/DDBJ databases">
        <authorList>
            <person name="Zou Z."/>
        </authorList>
    </citation>
    <scope>NUCLEOTIDE SEQUENCE</scope>
</reference>
<feature type="domain" description="EGF-like" evidence="17">
    <location>
        <begin position="568"/>
        <end position="605"/>
    </location>
</feature>
<dbReference type="CDD" id="cd00112">
    <property type="entry name" value="LDLa"/>
    <property type="match status" value="4"/>
</dbReference>
<feature type="disulfide bond" evidence="12">
    <location>
        <begin position="141"/>
        <end position="156"/>
    </location>
</feature>
<feature type="compositionally biased region" description="Polar residues" evidence="13">
    <location>
        <begin position="976"/>
        <end position="986"/>
    </location>
</feature>
<keyword evidence="4 14" id="KW-0812">Transmembrane</keyword>
<dbReference type="PANTHER" id="PTHR22722:SF14">
    <property type="entry name" value="MEGALIN, ISOFORM A"/>
    <property type="match status" value="1"/>
</dbReference>
<accession>A0A899IIS3</accession>
<feature type="region of interest" description="Disordered" evidence="13">
    <location>
        <begin position="1070"/>
        <end position="1096"/>
    </location>
</feature>
<dbReference type="InterPro" id="IPR011042">
    <property type="entry name" value="6-blade_b-propeller_TolB-like"/>
</dbReference>